<dbReference type="GO" id="GO:0005634">
    <property type="term" value="C:nucleus"/>
    <property type="evidence" value="ECO:0007669"/>
    <property type="project" value="UniProtKB-SubCell"/>
</dbReference>
<evidence type="ECO:0000256" key="4">
    <source>
        <dbReference type="ARBA" id="ARBA00022964"/>
    </source>
</evidence>
<keyword evidence="5" id="KW-0560">Oxidoreductase</keyword>
<reference evidence="9 10" key="1">
    <citation type="journal article" date="2013" name="BMC Genomics">
        <title>Reconstruction of the lipid metabolism for the microalga Monoraphidium neglectum from its genome sequence reveals characteristics suitable for biofuel production.</title>
        <authorList>
            <person name="Bogen C."/>
            <person name="Al-Dilaimi A."/>
            <person name="Albersmeier A."/>
            <person name="Wichmann J."/>
            <person name="Grundmann M."/>
            <person name="Rupp O."/>
            <person name="Lauersen K.J."/>
            <person name="Blifernez-Klassen O."/>
            <person name="Kalinowski J."/>
            <person name="Goesmann A."/>
            <person name="Mussgnug J.H."/>
            <person name="Kruse O."/>
        </authorList>
    </citation>
    <scope>NUCLEOTIDE SEQUENCE [LARGE SCALE GENOMIC DNA]</scope>
    <source>
        <strain evidence="9 10">SAG 48.87</strain>
    </source>
</reference>
<name>A0A0D2MUN8_9CHLO</name>
<dbReference type="Proteomes" id="UP000054498">
    <property type="component" value="Unassembled WGS sequence"/>
</dbReference>
<dbReference type="OrthoDB" id="412814at2759"/>
<organism evidence="9 10">
    <name type="scientific">Monoraphidium neglectum</name>
    <dbReference type="NCBI Taxonomy" id="145388"/>
    <lineage>
        <taxon>Eukaryota</taxon>
        <taxon>Viridiplantae</taxon>
        <taxon>Chlorophyta</taxon>
        <taxon>core chlorophytes</taxon>
        <taxon>Chlorophyceae</taxon>
        <taxon>CS clade</taxon>
        <taxon>Sphaeropleales</taxon>
        <taxon>Selenastraceae</taxon>
        <taxon>Monoraphidium</taxon>
    </lineage>
</organism>
<dbReference type="EMBL" id="KK102310">
    <property type="protein sequence ID" value="KIY98105.1"/>
    <property type="molecule type" value="Genomic_DNA"/>
</dbReference>
<evidence type="ECO:0000259" key="8">
    <source>
        <dbReference type="PROSITE" id="PS51471"/>
    </source>
</evidence>
<evidence type="ECO:0000256" key="2">
    <source>
        <dbReference type="ARBA" id="ARBA00007879"/>
    </source>
</evidence>
<dbReference type="PANTHER" id="PTHR46030">
    <property type="entry name" value="ALPHA-KETOGLUTARATE-DEPENDENT DIOXYGENASE ALKB HOMOLOG 6"/>
    <property type="match status" value="1"/>
</dbReference>
<dbReference type="PROSITE" id="PS51471">
    <property type="entry name" value="FE2OG_OXY"/>
    <property type="match status" value="1"/>
</dbReference>
<dbReference type="STRING" id="145388.A0A0D2MUN8"/>
<dbReference type="GO" id="GO:0051213">
    <property type="term" value="F:dioxygenase activity"/>
    <property type="evidence" value="ECO:0007669"/>
    <property type="project" value="UniProtKB-KW"/>
</dbReference>
<dbReference type="InterPro" id="IPR027450">
    <property type="entry name" value="AlkB-like"/>
</dbReference>
<evidence type="ECO:0000313" key="9">
    <source>
        <dbReference type="EMBL" id="KIY98105.1"/>
    </source>
</evidence>
<comment type="similarity">
    <text evidence="2">Belongs to the alkB family.</text>
</comment>
<comment type="subcellular location">
    <subcellularLocation>
        <location evidence="1">Nucleus</location>
    </subcellularLocation>
</comment>
<evidence type="ECO:0000256" key="6">
    <source>
        <dbReference type="ARBA" id="ARBA00023004"/>
    </source>
</evidence>
<dbReference type="AlphaFoldDB" id="A0A0D2MUN8"/>
<evidence type="ECO:0000256" key="7">
    <source>
        <dbReference type="ARBA" id="ARBA00023242"/>
    </source>
</evidence>
<dbReference type="InterPro" id="IPR037151">
    <property type="entry name" value="AlkB-like_sf"/>
</dbReference>
<keyword evidence="3" id="KW-0479">Metal-binding</keyword>
<feature type="domain" description="Fe2OG dioxygenase" evidence="8">
    <location>
        <begin position="89"/>
        <end position="187"/>
    </location>
</feature>
<accession>A0A0D2MUN8</accession>
<dbReference type="KEGG" id="mng:MNEG_9857"/>
<keyword evidence="4" id="KW-0223">Dioxygenase</keyword>
<evidence type="ECO:0000256" key="5">
    <source>
        <dbReference type="ARBA" id="ARBA00023002"/>
    </source>
</evidence>
<evidence type="ECO:0000313" key="10">
    <source>
        <dbReference type="Proteomes" id="UP000054498"/>
    </source>
</evidence>
<dbReference type="GO" id="GO:0046872">
    <property type="term" value="F:metal ion binding"/>
    <property type="evidence" value="ECO:0007669"/>
    <property type="project" value="UniProtKB-KW"/>
</dbReference>
<dbReference type="PANTHER" id="PTHR46030:SF1">
    <property type="entry name" value="ALPHA-KETOGLUTARATE-DEPENDENT DIOXYGENASE ALKB HOMOLOG 6"/>
    <property type="match status" value="1"/>
</dbReference>
<keyword evidence="10" id="KW-1185">Reference proteome</keyword>
<dbReference type="RefSeq" id="XP_013897125.1">
    <property type="nucleotide sequence ID" value="XM_014041671.1"/>
</dbReference>
<dbReference type="Pfam" id="PF13532">
    <property type="entry name" value="2OG-FeII_Oxy_2"/>
    <property type="match status" value="1"/>
</dbReference>
<proteinExistence type="inferred from homology"/>
<dbReference type="Gene3D" id="2.60.120.590">
    <property type="entry name" value="Alpha-ketoglutarate-dependent dioxygenase AlkB-like"/>
    <property type="match status" value="1"/>
</dbReference>
<keyword evidence="7" id="KW-0539">Nucleus</keyword>
<sequence>MVLDLERFRLRGAPPYDLSDVYLVPDYVSPLEEQSLARQISASQQAWVQNHGGVVHSKGFLLPAPMPSWLSPLAGRVTGDVAPLGAAGGANHVLINSYRPGEGILPHSDGPLYAPVVCILSLGSPCVIRFWEKREEGGAGGLPPRSSVALPPRSLLVFAGDAYEKCLHGIEEVTEERLDHSVINRRSCLAAACLRAVDPTAAALSGSSGISGDRGSSAAALGQPAGPCGCGGGAGCSDQVRAAVAVAADAVAATPAASAEAAGLAEGLQAGATGGNGQQTSEYVLPRTGERFSLTIRRVLKVHRGLRLPGAK</sequence>
<dbReference type="InterPro" id="IPR032862">
    <property type="entry name" value="ALKBH6"/>
</dbReference>
<dbReference type="GeneID" id="25742732"/>
<keyword evidence="6" id="KW-0408">Iron</keyword>
<gene>
    <name evidence="9" type="ORF">MNEG_9857</name>
</gene>
<protein>
    <submittedName>
        <fullName evidence="9">Putative alkB, alkylation repair</fullName>
    </submittedName>
</protein>
<dbReference type="InterPro" id="IPR005123">
    <property type="entry name" value="Oxoglu/Fe-dep_dioxygenase_dom"/>
</dbReference>
<dbReference type="SUPFAM" id="SSF51197">
    <property type="entry name" value="Clavaminate synthase-like"/>
    <property type="match status" value="1"/>
</dbReference>
<evidence type="ECO:0000256" key="1">
    <source>
        <dbReference type="ARBA" id="ARBA00004123"/>
    </source>
</evidence>
<evidence type="ECO:0000256" key="3">
    <source>
        <dbReference type="ARBA" id="ARBA00022723"/>
    </source>
</evidence>